<dbReference type="RefSeq" id="XP_024867770.1">
    <property type="nucleotide sequence ID" value="XM_025012002.1"/>
</dbReference>
<evidence type="ECO:0000256" key="9">
    <source>
        <dbReference type="RuleBase" id="RU351113"/>
    </source>
</evidence>
<keyword evidence="10" id="KW-1185">Reference proteome</keyword>
<feature type="transmembrane region" description="Helical" evidence="9">
    <location>
        <begin position="40"/>
        <end position="59"/>
    </location>
</feature>
<dbReference type="PANTHER" id="PTHR21137">
    <property type="entry name" value="ODORANT RECEPTOR"/>
    <property type="match status" value="1"/>
</dbReference>
<evidence type="ECO:0000256" key="2">
    <source>
        <dbReference type="ARBA" id="ARBA00022606"/>
    </source>
</evidence>
<name>A0A6J1PEU9_9HYME</name>
<organism evidence="10 11">
    <name type="scientific">Temnothorax curvispinosus</name>
    <dbReference type="NCBI Taxonomy" id="300111"/>
    <lineage>
        <taxon>Eukaryota</taxon>
        <taxon>Metazoa</taxon>
        <taxon>Ecdysozoa</taxon>
        <taxon>Arthropoda</taxon>
        <taxon>Hexapoda</taxon>
        <taxon>Insecta</taxon>
        <taxon>Pterygota</taxon>
        <taxon>Neoptera</taxon>
        <taxon>Endopterygota</taxon>
        <taxon>Hymenoptera</taxon>
        <taxon>Apocrita</taxon>
        <taxon>Aculeata</taxon>
        <taxon>Formicoidea</taxon>
        <taxon>Formicidae</taxon>
        <taxon>Myrmicinae</taxon>
        <taxon>Temnothorax</taxon>
    </lineage>
</organism>
<dbReference type="Pfam" id="PF02949">
    <property type="entry name" value="7tm_6"/>
    <property type="match status" value="2"/>
</dbReference>
<keyword evidence="6 9" id="KW-0472">Membrane</keyword>
<reference evidence="11" key="1">
    <citation type="submission" date="2025-08" db="UniProtKB">
        <authorList>
            <consortium name="RefSeq"/>
        </authorList>
    </citation>
    <scope>IDENTIFICATION</scope>
    <source>
        <tissue evidence="11">Whole body</tissue>
    </source>
</reference>
<keyword evidence="3 9" id="KW-0812">Transmembrane</keyword>
<feature type="transmembrane region" description="Helical" evidence="9">
    <location>
        <begin position="79"/>
        <end position="97"/>
    </location>
</feature>
<feature type="transmembrane region" description="Helical" evidence="9">
    <location>
        <begin position="309"/>
        <end position="329"/>
    </location>
</feature>
<dbReference type="GO" id="GO:0004984">
    <property type="term" value="F:olfactory receptor activity"/>
    <property type="evidence" value="ECO:0007669"/>
    <property type="project" value="InterPro"/>
</dbReference>
<proteinExistence type="inferred from homology"/>
<dbReference type="GO" id="GO:0005549">
    <property type="term" value="F:odorant binding"/>
    <property type="evidence" value="ECO:0007669"/>
    <property type="project" value="InterPro"/>
</dbReference>
<keyword evidence="4 9" id="KW-0552">Olfaction</keyword>
<dbReference type="OrthoDB" id="7634903at2759"/>
<dbReference type="GO" id="GO:0005886">
    <property type="term" value="C:plasma membrane"/>
    <property type="evidence" value="ECO:0007669"/>
    <property type="project" value="UniProtKB-SubCell"/>
</dbReference>
<feature type="transmembrane region" description="Helical" evidence="9">
    <location>
        <begin position="198"/>
        <end position="222"/>
    </location>
</feature>
<evidence type="ECO:0000256" key="5">
    <source>
        <dbReference type="ARBA" id="ARBA00022989"/>
    </source>
</evidence>
<protein>
    <recommendedName>
        <fullName evidence="9">Odorant receptor</fullName>
    </recommendedName>
</protein>
<comment type="subcellular location">
    <subcellularLocation>
        <location evidence="9">Cell membrane</location>
        <topology evidence="9">Multi-pass membrane protein</topology>
    </subcellularLocation>
    <subcellularLocation>
        <location evidence="1">Membrane</location>
        <topology evidence="1">Multi-pass membrane protein</topology>
    </subcellularLocation>
</comment>
<accession>A0A6J1PEU9</accession>
<evidence type="ECO:0000256" key="8">
    <source>
        <dbReference type="ARBA" id="ARBA00023224"/>
    </source>
</evidence>
<feature type="transmembrane region" description="Helical" evidence="9">
    <location>
        <begin position="397"/>
        <end position="419"/>
    </location>
</feature>
<evidence type="ECO:0000256" key="6">
    <source>
        <dbReference type="ARBA" id="ARBA00023136"/>
    </source>
</evidence>
<evidence type="ECO:0000313" key="10">
    <source>
        <dbReference type="Proteomes" id="UP000504618"/>
    </source>
</evidence>
<dbReference type="GO" id="GO:0007165">
    <property type="term" value="P:signal transduction"/>
    <property type="evidence" value="ECO:0007669"/>
    <property type="project" value="UniProtKB-KW"/>
</dbReference>
<dbReference type="PANTHER" id="PTHR21137:SF26">
    <property type="entry name" value="ODORANT RECEPTOR 10A-RELATED"/>
    <property type="match status" value="1"/>
</dbReference>
<feature type="transmembrane region" description="Helical" evidence="9">
    <location>
        <begin position="341"/>
        <end position="360"/>
    </location>
</feature>
<dbReference type="Proteomes" id="UP000504618">
    <property type="component" value="Unplaced"/>
</dbReference>
<comment type="similarity">
    <text evidence="9">Belongs to the insect chemoreceptor superfamily. Heteromeric odorant receptor channel (TC 1.A.69) family.</text>
</comment>
<evidence type="ECO:0000256" key="4">
    <source>
        <dbReference type="ARBA" id="ARBA00022725"/>
    </source>
</evidence>
<dbReference type="GeneID" id="112452015"/>
<sequence>MESPKYNGYQDFEWAVKLNRFILNLIGLWPKTVQNSRQRLMCNFRVLVILLSLTLGLLIPSIHSLTRIFGDIILMLDNLQYTLPLISCLIRIVIFWWKKEAIIPVVNMIAEDWLKVKSAQDRSVMIKRARSARIIITFAFCIMGTGVFYLIVLPIFGISMRDTTNITDPGRLIPLQTYYIYDVTNSPQYELTYISQSIYIIVGMMSYSGIDNFLGLLVFHICGQLEILKNRLSSFDKCVNSHEIRICIIRHMQIDTSPETTFDMNSSKYTAYRDFKWAVKLNRFTLDFIGLWPKTAQNPRQKLMCNFRALVAFLTISFGVLIPSIHSFIRIYGDVMLMIDNLQFTLPATSCAARIMIFWWKKEAIIPIIDMIAEDWGKSKNVQERNIMIRRAQTARIIITCAYCIMGVACLFVIILPIFGVSTRLTPNITDPGKFSIYPAN</sequence>
<keyword evidence="8 9" id="KW-0807">Transducer</keyword>
<dbReference type="InterPro" id="IPR004117">
    <property type="entry name" value="7tm6_olfct_rcpt"/>
</dbReference>
<evidence type="ECO:0000313" key="11">
    <source>
        <dbReference type="RefSeq" id="XP_024867770.1"/>
    </source>
</evidence>
<gene>
    <name evidence="11" type="primary">LOC112452015</name>
</gene>
<keyword evidence="7 9" id="KW-0675">Receptor</keyword>
<keyword evidence="5 9" id="KW-1133">Transmembrane helix</keyword>
<feature type="transmembrane region" description="Helical" evidence="9">
    <location>
        <begin position="134"/>
        <end position="156"/>
    </location>
</feature>
<dbReference type="AlphaFoldDB" id="A0A6J1PEU9"/>
<keyword evidence="2 9" id="KW-0716">Sensory transduction</keyword>
<evidence type="ECO:0000256" key="1">
    <source>
        <dbReference type="ARBA" id="ARBA00004141"/>
    </source>
</evidence>
<evidence type="ECO:0000256" key="7">
    <source>
        <dbReference type="ARBA" id="ARBA00023170"/>
    </source>
</evidence>
<evidence type="ECO:0000256" key="3">
    <source>
        <dbReference type="ARBA" id="ARBA00022692"/>
    </source>
</evidence>